<feature type="transmembrane region" description="Helical" evidence="1">
    <location>
        <begin position="170"/>
        <end position="189"/>
    </location>
</feature>
<gene>
    <name evidence="3" type="ORF">GCM10009102_31340</name>
</gene>
<proteinExistence type="predicted"/>
<dbReference type="EMBL" id="BAAAES010000012">
    <property type="protein sequence ID" value="GAA0676585.1"/>
    <property type="molecule type" value="Genomic_DNA"/>
</dbReference>
<dbReference type="Pfam" id="PF01569">
    <property type="entry name" value="PAP2"/>
    <property type="match status" value="1"/>
</dbReference>
<keyword evidence="1" id="KW-1133">Transmembrane helix</keyword>
<feature type="transmembrane region" description="Helical" evidence="1">
    <location>
        <begin position="99"/>
        <end position="117"/>
    </location>
</feature>
<name>A0ABN1HZT4_9SPHN</name>
<evidence type="ECO:0000256" key="1">
    <source>
        <dbReference type="SAM" id="Phobius"/>
    </source>
</evidence>
<keyword evidence="1" id="KW-0472">Membrane</keyword>
<dbReference type="RefSeq" id="WP_163957868.1">
    <property type="nucleotide sequence ID" value="NZ_BAAAES010000012.1"/>
</dbReference>
<feature type="transmembrane region" description="Helical" evidence="1">
    <location>
        <begin position="18"/>
        <end position="40"/>
    </location>
</feature>
<feature type="transmembrane region" description="Helical" evidence="1">
    <location>
        <begin position="201"/>
        <end position="222"/>
    </location>
</feature>
<comment type="caution">
    <text evidence="3">The sequence shown here is derived from an EMBL/GenBank/DDBJ whole genome shotgun (WGS) entry which is preliminary data.</text>
</comment>
<dbReference type="SMART" id="SM00014">
    <property type="entry name" value="acidPPc"/>
    <property type="match status" value="1"/>
</dbReference>
<accession>A0ABN1HZT4</accession>
<dbReference type="CDD" id="cd03392">
    <property type="entry name" value="PAP2_like_2"/>
    <property type="match status" value="1"/>
</dbReference>
<sequence>MTQTPATPHIGARRLPPLLAGLAFIALGLAIVLVGAFATAHYPFDFDRSLIVGLRQWHGPAWLPKVATDVTALGGGVVLTLVVVIVAGLLLIQRLWLTALAIALASLTGGWAIDLIKGQVLRARPDLVPHLVEAGGYSFPSGHATSSAVVYLTLAALAGQVTPDRAARRYLLVVAVLLSGAIGCSRVYLGVHWPSDVLAGWSFGTLWAIGWWTATAQARAAIGGER</sequence>
<keyword evidence="1" id="KW-0812">Transmembrane</keyword>
<dbReference type="InterPro" id="IPR000326">
    <property type="entry name" value="PAP2/HPO"/>
</dbReference>
<dbReference type="PANTHER" id="PTHR14969:SF13">
    <property type="entry name" value="AT30094P"/>
    <property type="match status" value="1"/>
</dbReference>
<dbReference type="Proteomes" id="UP001500238">
    <property type="component" value="Unassembled WGS sequence"/>
</dbReference>
<keyword evidence="4" id="KW-1185">Reference proteome</keyword>
<feature type="domain" description="Phosphatidic acid phosphatase type 2/haloperoxidase" evidence="2">
    <location>
        <begin position="99"/>
        <end position="212"/>
    </location>
</feature>
<feature type="transmembrane region" description="Helical" evidence="1">
    <location>
        <begin position="70"/>
        <end position="92"/>
    </location>
</feature>
<dbReference type="PANTHER" id="PTHR14969">
    <property type="entry name" value="SPHINGOSINE-1-PHOSPHATE PHOSPHOHYDROLASE"/>
    <property type="match status" value="1"/>
</dbReference>
<dbReference type="SUPFAM" id="SSF48317">
    <property type="entry name" value="Acid phosphatase/Vanadium-dependent haloperoxidase"/>
    <property type="match status" value="1"/>
</dbReference>
<protein>
    <submittedName>
        <fullName evidence="3">Phosphatase PAP2 family protein</fullName>
    </submittedName>
</protein>
<dbReference type="Gene3D" id="1.20.144.10">
    <property type="entry name" value="Phosphatidic acid phosphatase type 2/haloperoxidase"/>
    <property type="match status" value="1"/>
</dbReference>
<dbReference type="InterPro" id="IPR036938">
    <property type="entry name" value="PAP2/HPO_sf"/>
</dbReference>
<evidence type="ECO:0000313" key="3">
    <source>
        <dbReference type="EMBL" id="GAA0676585.1"/>
    </source>
</evidence>
<evidence type="ECO:0000259" key="2">
    <source>
        <dbReference type="SMART" id="SM00014"/>
    </source>
</evidence>
<evidence type="ECO:0000313" key="4">
    <source>
        <dbReference type="Proteomes" id="UP001500238"/>
    </source>
</evidence>
<organism evidence="3 4">
    <name type="scientific">Sphingomonas insulae</name>
    <dbReference type="NCBI Taxonomy" id="424800"/>
    <lineage>
        <taxon>Bacteria</taxon>
        <taxon>Pseudomonadati</taxon>
        <taxon>Pseudomonadota</taxon>
        <taxon>Alphaproteobacteria</taxon>
        <taxon>Sphingomonadales</taxon>
        <taxon>Sphingomonadaceae</taxon>
        <taxon>Sphingomonas</taxon>
    </lineage>
</organism>
<reference evidence="3 4" key="1">
    <citation type="journal article" date="2019" name="Int. J. Syst. Evol. Microbiol.">
        <title>The Global Catalogue of Microorganisms (GCM) 10K type strain sequencing project: providing services to taxonomists for standard genome sequencing and annotation.</title>
        <authorList>
            <consortium name="The Broad Institute Genomics Platform"/>
            <consortium name="The Broad Institute Genome Sequencing Center for Infectious Disease"/>
            <person name="Wu L."/>
            <person name="Ma J."/>
        </authorList>
    </citation>
    <scope>NUCLEOTIDE SEQUENCE [LARGE SCALE GENOMIC DNA]</scope>
    <source>
        <strain evidence="3 4">JCM 14603</strain>
    </source>
</reference>
<feature type="transmembrane region" description="Helical" evidence="1">
    <location>
        <begin position="137"/>
        <end position="158"/>
    </location>
</feature>